<keyword evidence="1" id="KW-0808">Transferase</keyword>
<dbReference type="Proteomes" id="UP000093186">
    <property type="component" value="Unassembled WGS sequence"/>
</dbReference>
<dbReference type="RefSeq" id="WP_068704149.1">
    <property type="nucleotide sequence ID" value="NZ_MAKX01000002.1"/>
</dbReference>
<accession>A0A1B9XYZ2</accession>
<proteinExistence type="predicted"/>
<evidence type="ECO:0000313" key="1">
    <source>
        <dbReference type="EMBL" id="OCK42780.1"/>
    </source>
</evidence>
<organism evidence="1 2">
    <name type="scientific">Tenacibaculum soleae</name>
    <dbReference type="NCBI Taxonomy" id="447689"/>
    <lineage>
        <taxon>Bacteria</taxon>
        <taxon>Pseudomonadati</taxon>
        <taxon>Bacteroidota</taxon>
        <taxon>Flavobacteriia</taxon>
        <taxon>Flavobacteriales</taxon>
        <taxon>Flavobacteriaceae</taxon>
        <taxon>Tenacibaculum</taxon>
    </lineage>
</organism>
<comment type="caution">
    <text evidence="1">The sequence shown here is derived from an EMBL/GenBank/DDBJ whole genome shotgun (WGS) entry which is preliminary data.</text>
</comment>
<protein>
    <submittedName>
        <fullName evidence="1">1,4-dihydroxy-2-naphthoate prenyltransferase</fullName>
    </submittedName>
</protein>
<dbReference type="EMBL" id="MAKX01000002">
    <property type="protein sequence ID" value="OCK42780.1"/>
    <property type="molecule type" value="Genomic_DNA"/>
</dbReference>
<dbReference type="Pfam" id="PF10604">
    <property type="entry name" value="Polyketide_cyc2"/>
    <property type="match status" value="1"/>
</dbReference>
<dbReference type="GO" id="GO:0016740">
    <property type="term" value="F:transferase activity"/>
    <property type="evidence" value="ECO:0007669"/>
    <property type="project" value="UniProtKB-KW"/>
</dbReference>
<dbReference type="AlphaFoldDB" id="A0A1B9XYZ2"/>
<dbReference type="InterPro" id="IPR023393">
    <property type="entry name" value="START-like_dom_sf"/>
</dbReference>
<name>A0A1B9XYZ2_9FLAO</name>
<sequence>MKTVKIVLGIVTALVVVFLLTGIVVTEVKYTVEIEVNKPIEEVFKKFEDTDLMKQWLPDVKSIEILEEKPGKVGSTYTMVVENNGQEIKMIEKITAYIPNKKITLQFHSDQMVKTDDYNFIANGNTTKIVQNCGVNSKSYMSACMFPYFKGTFKSLSLNYMNQFKKIAEK</sequence>
<reference evidence="1 2" key="1">
    <citation type="submission" date="2016-06" db="EMBL/GenBank/DDBJ databases">
        <title>Draft Genome Sequence of Tenacibaculum soleae UCD-KL19.</title>
        <authorList>
            <person name="Eisen J.A."/>
            <person name="Coil D.A."/>
            <person name="Lujan K.M."/>
        </authorList>
    </citation>
    <scope>NUCLEOTIDE SEQUENCE [LARGE SCALE GENOMIC DNA]</scope>
    <source>
        <strain evidence="1 2">UCD-KL19</strain>
    </source>
</reference>
<dbReference type="InterPro" id="IPR019587">
    <property type="entry name" value="Polyketide_cyclase/dehydratase"/>
</dbReference>
<dbReference type="STRING" id="447689.BA195_07670"/>
<dbReference type="OrthoDB" id="6193565at2"/>
<gene>
    <name evidence="1" type="ORF">BA195_07670</name>
</gene>
<evidence type="ECO:0000313" key="2">
    <source>
        <dbReference type="Proteomes" id="UP000093186"/>
    </source>
</evidence>
<dbReference type="Gene3D" id="3.30.530.20">
    <property type="match status" value="1"/>
</dbReference>
<dbReference type="SUPFAM" id="SSF55961">
    <property type="entry name" value="Bet v1-like"/>
    <property type="match status" value="1"/>
</dbReference>
<keyword evidence="2" id="KW-1185">Reference proteome</keyword>